<protein>
    <submittedName>
        <fullName evidence="4">Helix-turn-helix domain-containing protein</fullName>
    </submittedName>
</protein>
<evidence type="ECO:0000256" key="1">
    <source>
        <dbReference type="ARBA" id="ARBA00023125"/>
    </source>
</evidence>
<dbReference type="PROSITE" id="PS51755">
    <property type="entry name" value="OMPR_PHOB"/>
    <property type="match status" value="1"/>
</dbReference>
<evidence type="ECO:0000259" key="3">
    <source>
        <dbReference type="PROSITE" id="PS51755"/>
    </source>
</evidence>
<evidence type="ECO:0000313" key="4">
    <source>
        <dbReference type="EMBL" id="GAV23002.1"/>
    </source>
</evidence>
<feature type="domain" description="OmpR/PhoB-type" evidence="3">
    <location>
        <begin position="1"/>
        <end position="94"/>
    </location>
</feature>
<dbReference type="InterPro" id="IPR001867">
    <property type="entry name" value="OmpR/PhoB-type_DNA-bd"/>
</dbReference>
<organism evidence="4 5">
    <name type="scientific">Carboxydothermus pertinax</name>
    <dbReference type="NCBI Taxonomy" id="870242"/>
    <lineage>
        <taxon>Bacteria</taxon>
        <taxon>Bacillati</taxon>
        <taxon>Bacillota</taxon>
        <taxon>Clostridia</taxon>
        <taxon>Thermoanaerobacterales</taxon>
        <taxon>Thermoanaerobacteraceae</taxon>
        <taxon>Carboxydothermus</taxon>
    </lineage>
</organism>
<dbReference type="EMBL" id="BDJK01000024">
    <property type="protein sequence ID" value="GAV23002.1"/>
    <property type="molecule type" value="Genomic_DNA"/>
</dbReference>
<feature type="DNA-binding region" description="OmpR/PhoB-type" evidence="2">
    <location>
        <begin position="1"/>
        <end position="94"/>
    </location>
</feature>
<dbReference type="STRING" id="870242.cpu_15120"/>
<reference evidence="5" key="1">
    <citation type="submission" date="2016-12" db="EMBL/GenBank/DDBJ databases">
        <title>Draft Genome Sequences od Carboxydothermus pertinax and islandicus, Hydrogenogenic Carboxydotrophic Bacteria.</title>
        <authorList>
            <person name="Fukuyama Y."/>
            <person name="Ohmae K."/>
            <person name="Yoneda Y."/>
            <person name="Yoshida T."/>
            <person name="Sako Y."/>
        </authorList>
    </citation>
    <scope>NUCLEOTIDE SEQUENCE [LARGE SCALE GENOMIC DNA]</scope>
    <source>
        <strain evidence="5">Ug1</strain>
    </source>
</reference>
<dbReference type="Proteomes" id="UP000187485">
    <property type="component" value="Unassembled WGS sequence"/>
</dbReference>
<evidence type="ECO:0000313" key="5">
    <source>
        <dbReference type="Proteomes" id="UP000187485"/>
    </source>
</evidence>
<dbReference type="GO" id="GO:0000160">
    <property type="term" value="P:phosphorelay signal transduction system"/>
    <property type="evidence" value="ECO:0007669"/>
    <property type="project" value="InterPro"/>
</dbReference>
<dbReference type="InterPro" id="IPR016032">
    <property type="entry name" value="Sig_transdc_resp-reg_C-effctor"/>
</dbReference>
<proteinExistence type="predicted"/>
<keyword evidence="5" id="KW-1185">Reference proteome</keyword>
<dbReference type="Gene3D" id="1.10.10.10">
    <property type="entry name" value="Winged helix-like DNA-binding domain superfamily/Winged helix DNA-binding domain"/>
    <property type="match status" value="1"/>
</dbReference>
<gene>
    <name evidence="4" type="ORF">cpu_15120</name>
</gene>
<accession>A0A1L8CVS1</accession>
<dbReference type="AlphaFoldDB" id="A0A1L8CVS1"/>
<dbReference type="Pfam" id="PF00486">
    <property type="entry name" value="Trans_reg_C"/>
    <property type="match status" value="1"/>
</dbReference>
<evidence type="ECO:0000256" key="2">
    <source>
        <dbReference type="PROSITE-ProRule" id="PRU01091"/>
    </source>
</evidence>
<dbReference type="GO" id="GO:0003677">
    <property type="term" value="F:DNA binding"/>
    <property type="evidence" value="ECO:0007669"/>
    <property type="project" value="UniProtKB-UniRule"/>
</dbReference>
<sequence length="103" mass="12386">MTFYEQYQRYLETPILDLKSQLTATEYRLFFLLWQNRGQIVTKEIILERIFQDPVGVSEESLKWHLKNLRRKLKMLGLGDIIHCHKGLGYQIKKEVNLNFPFL</sequence>
<dbReference type="SUPFAM" id="SSF46894">
    <property type="entry name" value="C-terminal effector domain of the bipartite response regulators"/>
    <property type="match status" value="1"/>
</dbReference>
<dbReference type="CDD" id="cd00383">
    <property type="entry name" value="trans_reg_C"/>
    <property type="match status" value="1"/>
</dbReference>
<dbReference type="GO" id="GO:0006355">
    <property type="term" value="P:regulation of DNA-templated transcription"/>
    <property type="evidence" value="ECO:0007669"/>
    <property type="project" value="InterPro"/>
</dbReference>
<comment type="caution">
    <text evidence="4">The sequence shown here is derived from an EMBL/GenBank/DDBJ whole genome shotgun (WGS) entry which is preliminary data.</text>
</comment>
<keyword evidence="1 2" id="KW-0238">DNA-binding</keyword>
<name>A0A1L8CVS1_9THEO</name>
<dbReference type="SMART" id="SM00862">
    <property type="entry name" value="Trans_reg_C"/>
    <property type="match status" value="1"/>
</dbReference>
<dbReference type="InterPro" id="IPR036388">
    <property type="entry name" value="WH-like_DNA-bd_sf"/>
</dbReference>